<dbReference type="GO" id="GO:0005737">
    <property type="term" value="C:cytoplasm"/>
    <property type="evidence" value="ECO:0007669"/>
    <property type="project" value="TreeGrafter"/>
</dbReference>
<feature type="region of interest" description="Disordered" evidence="2">
    <location>
        <begin position="120"/>
        <end position="141"/>
    </location>
</feature>
<dbReference type="SUPFAM" id="SSF46565">
    <property type="entry name" value="Chaperone J-domain"/>
    <property type="match status" value="1"/>
</dbReference>
<comment type="caution">
    <text evidence="4">The sequence shown here is derived from an EMBL/GenBank/DDBJ whole genome shotgun (WGS) entry which is preliminary data.</text>
</comment>
<feature type="domain" description="J" evidence="3">
    <location>
        <begin position="16"/>
        <end position="83"/>
    </location>
</feature>
<evidence type="ECO:0000313" key="4">
    <source>
        <dbReference type="EMBL" id="CAD6196704.1"/>
    </source>
</evidence>
<dbReference type="PROSITE" id="PS50076">
    <property type="entry name" value="DNAJ_2"/>
    <property type="match status" value="1"/>
</dbReference>
<dbReference type="PANTHER" id="PTHR44500:SF1">
    <property type="entry name" value="DNAJ HOMOLOG SUBFAMILY C MEMBER 12"/>
    <property type="match status" value="1"/>
</dbReference>
<evidence type="ECO:0000259" key="3">
    <source>
        <dbReference type="PROSITE" id="PS50076"/>
    </source>
</evidence>
<evidence type="ECO:0000256" key="1">
    <source>
        <dbReference type="ARBA" id="ARBA00023186"/>
    </source>
</evidence>
<dbReference type="Proteomes" id="UP000835052">
    <property type="component" value="Unassembled WGS sequence"/>
</dbReference>
<dbReference type="InterPro" id="IPR036869">
    <property type="entry name" value="J_dom_sf"/>
</dbReference>
<reference evidence="4" key="1">
    <citation type="submission" date="2020-10" db="EMBL/GenBank/DDBJ databases">
        <authorList>
            <person name="Kikuchi T."/>
        </authorList>
    </citation>
    <scope>NUCLEOTIDE SEQUENCE</scope>
    <source>
        <strain evidence="4">NKZ352</strain>
    </source>
</reference>
<accession>A0A8S1HN01</accession>
<dbReference type="EMBL" id="CAJGYM010000078">
    <property type="protein sequence ID" value="CAD6196704.1"/>
    <property type="molecule type" value="Genomic_DNA"/>
</dbReference>
<protein>
    <recommendedName>
        <fullName evidence="3">J domain-containing protein</fullName>
    </recommendedName>
</protein>
<organism evidence="4 5">
    <name type="scientific">Caenorhabditis auriculariae</name>
    <dbReference type="NCBI Taxonomy" id="2777116"/>
    <lineage>
        <taxon>Eukaryota</taxon>
        <taxon>Metazoa</taxon>
        <taxon>Ecdysozoa</taxon>
        <taxon>Nematoda</taxon>
        <taxon>Chromadorea</taxon>
        <taxon>Rhabditida</taxon>
        <taxon>Rhabditina</taxon>
        <taxon>Rhabditomorpha</taxon>
        <taxon>Rhabditoidea</taxon>
        <taxon>Rhabditidae</taxon>
        <taxon>Peloderinae</taxon>
        <taxon>Caenorhabditis</taxon>
    </lineage>
</organism>
<proteinExistence type="predicted"/>
<keyword evidence="5" id="KW-1185">Reference proteome</keyword>
<dbReference type="Pfam" id="PF00226">
    <property type="entry name" value="DnaJ"/>
    <property type="match status" value="1"/>
</dbReference>
<dbReference type="PRINTS" id="PR00625">
    <property type="entry name" value="JDOMAIN"/>
</dbReference>
<feature type="compositionally biased region" description="Polar residues" evidence="2">
    <location>
        <begin position="120"/>
        <end position="132"/>
    </location>
</feature>
<dbReference type="InterPro" id="IPR029827">
    <property type="entry name" value="JDP1-like"/>
</dbReference>
<dbReference type="Gene3D" id="1.10.287.110">
    <property type="entry name" value="DnaJ domain"/>
    <property type="match status" value="1"/>
</dbReference>
<dbReference type="SMART" id="SM00271">
    <property type="entry name" value="DnaJ"/>
    <property type="match status" value="1"/>
</dbReference>
<evidence type="ECO:0000313" key="5">
    <source>
        <dbReference type="Proteomes" id="UP000835052"/>
    </source>
</evidence>
<dbReference type="CDD" id="cd06257">
    <property type="entry name" value="DnaJ"/>
    <property type="match status" value="1"/>
</dbReference>
<dbReference type="PANTHER" id="PTHR44500">
    <property type="entry name" value="DNAJ HOMOLOG SUBFAMILY C MEMBER 12"/>
    <property type="match status" value="1"/>
</dbReference>
<evidence type="ECO:0000256" key="2">
    <source>
        <dbReference type="SAM" id="MobiDB-lite"/>
    </source>
</evidence>
<sequence>MSFIDSMLNSQKKVGEFYDLLGCDRSSTAEQIQAEYRSRVRAFHPDKFPEEEREHANAMFSALQNAYAVLCDDGQRKVYDLWLESPLPMTFEKFSRNADAVKMSMHWVTPKQQPMISLSELNSSKTSQPSSDRWTDGKRYQSDSVSKFRNYQL</sequence>
<dbReference type="AlphaFoldDB" id="A0A8S1HN01"/>
<keyword evidence="1" id="KW-0143">Chaperone</keyword>
<gene>
    <name evidence="4" type="ORF">CAUJ_LOCUS12616</name>
</gene>
<dbReference type="InterPro" id="IPR001623">
    <property type="entry name" value="DnaJ_domain"/>
</dbReference>
<name>A0A8S1HN01_9PELO</name>
<dbReference type="OrthoDB" id="436519at2759"/>
<dbReference type="InterPro" id="IPR018253">
    <property type="entry name" value="DnaJ_domain_CS"/>
</dbReference>
<dbReference type="PROSITE" id="PS00636">
    <property type="entry name" value="DNAJ_1"/>
    <property type="match status" value="1"/>
</dbReference>